<dbReference type="InterPro" id="IPR021352">
    <property type="entry name" value="DUF2971"/>
</dbReference>
<dbReference type="AlphaFoldDB" id="A0A6I6AHQ1"/>
<sequence>MAFPPDISVEFRDLDCDEYVYHYTSRDTALEHILTGASIRLGLLRNTNDPRENRTWSFGISATNPPDPPKSNPECQEWLGETRQTLERAQEIIQEKCKLFCVTMDDPSYSAFADGLTDAKRGFGHSRMWAQYGDSHKGICLIFRKVNLDEAINNAFATTHTIYKGPVEYSDNVGQQLMAYALRQEDIDHHGVENCLVTQRERYHKTFFFSKALDWQQEFEYRWIAIGGMNEPEFVPITSAIAGVVVGVDFPDVYLPSLLKLCEALEIPAARIGWKNGIPRLKHRYI</sequence>
<name>A0A6I6AHQ1_9PLAN</name>
<proteinExistence type="predicted"/>
<evidence type="ECO:0000313" key="1">
    <source>
        <dbReference type="EMBL" id="QGQ25616.1"/>
    </source>
</evidence>
<accession>A0A6I6AHQ1</accession>
<reference evidence="1 2" key="1">
    <citation type="submission" date="2019-09" db="EMBL/GenBank/DDBJ databases">
        <title>Gimesia benthica sp. nov., a novel bacterium isolated from deep-sea water of the Northwest Indian Ocean.</title>
        <authorList>
            <person name="Dai X."/>
        </authorList>
    </citation>
    <scope>NUCLEOTIDE SEQUENCE [LARGE SCALE GENOMIC DNA]</scope>
    <source>
        <strain evidence="1 2">E7</strain>
    </source>
</reference>
<dbReference type="KEGG" id="gim:F1728_24315"/>
<evidence type="ECO:0000313" key="2">
    <source>
        <dbReference type="Proteomes" id="UP000427281"/>
    </source>
</evidence>
<protein>
    <submittedName>
        <fullName evidence="1">DUF2971 domain-containing protein</fullName>
    </submittedName>
</protein>
<gene>
    <name evidence="1" type="ORF">F1728_24315</name>
</gene>
<organism evidence="1 2">
    <name type="scientific">Gimesia benthica</name>
    <dbReference type="NCBI Taxonomy" id="2608982"/>
    <lineage>
        <taxon>Bacteria</taxon>
        <taxon>Pseudomonadati</taxon>
        <taxon>Planctomycetota</taxon>
        <taxon>Planctomycetia</taxon>
        <taxon>Planctomycetales</taxon>
        <taxon>Planctomycetaceae</taxon>
        <taxon>Gimesia</taxon>
    </lineage>
</organism>
<keyword evidence="2" id="KW-1185">Reference proteome</keyword>
<dbReference type="RefSeq" id="WP_155366265.1">
    <property type="nucleotide sequence ID" value="NZ_CP043930.1"/>
</dbReference>
<dbReference type="Pfam" id="PF11185">
    <property type="entry name" value="DUF2971"/>
    <property type="match status" value="1"/>
</dbReference>
<dbReference type="Proteomes" id="UP000427281">
    <property type="component" value="Chromosome"/>
</dbReference>
<dbReference type="EMBL" id="CP043930">
    <property type="protein sequence ID" value="QGQ25616.1"/>
    <property type="molecule type" value="Genomic_DNA"/>
</dbReference>